<accession>A0A8S0QJD9</accession>
<feature type="compositionally biased region" description="Polar residues" evidence="1">
    <location>
        <begin position="561"/>
        <end position="606"/>
    </location>
</feature>
<gene>
    <name evidence="3" type="ORF">OLEA9_A108566</name>
</gene>
<dbReference type="GO" id="GO:0071818">
    <property type="term" value="C:BAT3 complex"/>
    <property type="evidence" value="ECO:0007669"/>
    <property type="project" value="TreeGrafter"/>
</dbReference>
<feature type="compositionally biased region" description="Polar residues" evidence="1">
    <location>
        <begin position="436"/>
        <end position="491"/>
    </location>
</feature>
<dbReference type="Gene3D" id="3.10.20.90">
    <property type="entry name" value="Phosphatidylinositol 3-kinase Catalytic Subunit, Chain A, domain 1"/>
    <property type="match status" value="1"/>
</dbReference>
<dbReference type="OrthoDB" id="267397at2759"/>
<comment type="caution">
    <text evidence="3">The sequence shown here is derived from an EMBL/GenBank/DDBJ whole genome shotgun (WGS) entry which is preliminary data.</text>
</comment>
<dbReference type="SMART" id="SM00213">
    <property type="entry name" value="UBQ"/>
    <property type="match status" value="1"/>
</dbReference>
<proteinExistence type="predicted"/>
<dbReference type="AlphaFoldDB" id="A0A8S0QJD9"/>
<dbReference type="SUPFAM" id="SSF54236">
    <property type="entry name" value="Ubiquitin-like"/>
    <property type="match status" value="1"/>
</dbReference>
<dbReference type="PROSITE" id="PS00299">
    <property type="entry name" value="UBIQUITIN_1"/>
    <property type="match status" value="1"/>
</dbReference>
<dbReference type="InterPro" id="IPR000626">
    <property type="entry name" value="Ubiquitin-like_dom"/>
</dbReference>
<dbReference type="PANTHER" id="PTHR15204:SF5">
    <property type="entry name" value="LARGE PROLINE-RICH PROTEIN BAG6 ISOFORM X1"/>
    <property type="match status" value="1"/>
</dbReference>
<dbReference type="InterPro" id="IPR019954">
    <property type="entry name" value="Ubiquitin_CS"/>
</dbReference>
<feature type="region of interest" description="Disordered" evidence="1">
    <location>
        <begin position="429"/>
        <end position="629"/>
    </location>
</feature>
<evidence type="ECO:0000313" key="4">
    <source>
        <dbReference type="Proteomes" id="UP000594638"/>
    </source>
</evidence>
<feature type="compositionally biased region" description="Polar residues" evidence="1">
    <location>
        <begin position="159"/>
        <end position="183"/>
    </location>
</feature>
<evidence type="ECO:0000313" key="3">
    <source>
        <dbReference type="EMBL" id="CAA2965723.1"/>
    </source>
</evidence>
<dbReference type="EMBL" id="CACTIH010001848">
    <property type="protein sequence ID" value="CAA2965723.1"/>
    <property type="molecule type" value="Genomic_DNA"/>
</dbReference>
<evidence type="ECO:0000259" key="2">
    <source>
        <dbReference type="PROSITE" id="PS50053"/>
    </source>
</evidence>
<dbReference type="Pfam" id="PF00240">
    <property type="entry name" value="ubiquitin"/>
    <property type="match status" value="1"/>
</dbReference>
<dbReference type="InterPro" id="IPR029071">
    <property type="entry name" value="Ubiquitin-like_domsf"/>
</dbReference>
<feature type="compositionally biased region" description="Polar residues" evidence="1">
    <location>
        <begin position="501"/>
        <end position="521"/>
    </location>
</feature>
<protein>
    <submittedName>
        <fullName evidence="3">Large proline-rich BAG6-like isoform X2</fullName>
    </submittedName>
</protein>
<dbReference type="GO" id="GO:0031593">
    <property type="term" value="F:polyubiquitin modification-dependent protein binding"/>
    <property type="evidence" value="ECO:0007669"/>
    <property type="project" value="TreeGrafter"/>
</dbReference>
<dbReference type="PANTHER" id="PTHR15204">
    <property type="entry name" value="LARGE PROLINE-RICH PROTEIN BAG6"/>
    <property type="match status" value="1"/>
</dbReference>
<evidence type="ECO:0000256" key="1">
    <source>
        <dbReference type="SAM" id="MobiDB-lite"/>
    </source>
</evidence>
<dbReference type="Gramene" id="OE9A108566T1">
    <property type="protein sequence ID" value="OE9A108566C1"/>
    <property type="gene ID" value="OE9A108566"/>
</dbReference>
<organism evidence="3 4">
    <name type="scientific">Olea europaea subsp. europaea</name>
    <dbReference type="NCBI Taxonomy" id="158383"/>
    <lineage>
        <taxon>Eukaryota</taxon>
        <taxon>Viridiplantae</taxon>
        <taxon>Streptophyta</taxon>
        <taxon>Embryophyta</taxon>
        <taxon>Tracheophyta</taxon>
        <taxon>Spermatophyta</taxon>
        <taxon>Magnoliopsida</taxon>
        <taxon>eudicotyledons</taxon>
        <taxon>Gunneridae</taxon>
        <taxon>Pentapetalae</taxon>
        <taxon>asterids</taxon>
        <taxon>lamiids</taxon>
        <taxon>Lamiales</taxon>
        <taxon>Oleaceae</taxon>
        <taxon>Oleeae</taxon>
        <taxon>Olea</taxon>
    </lineage>
</organism>
<keyword evidence="4" id="KW-1185">Reference proteome</keyword>
<sequence length="829" mass="86236">MADQQPLEGSSSSDVSGGSSQSVVELNIKTLDSQIFSFQADKSMAVAAFKEKIASQIGVPIGQQRLIFRGKVLKDDHPLSEYSILPIVTPLICQEYTAGGPRSRVGQITHSVVLGTLNVGEHGSGEAVVPDLSRVIGAVLNSIGIGNLAGGIQPGVQASHGNGTEESQVNAGSQSQAGNQSAPMQAVPGQFAPQAMQIPLGTAIALPSLNMRIAGRLDQEGGSTDTTVRGQIQSESVQLGIAMQHLGALLLELGRTILTLQMGQSPAEYFLNAGPAVYISPSGPNPIMVQPFPLQTSSLFGGPAGLLSNPVAPGPVGIGNAPRNVNIHIHTGASLAPIVSNLRSRAPNGEEMLGERVNGTTSGDSGQPQVLSGRNVTATAFPSGSTAVSVSGAVGGGGVLQAPDSDSFSNVTSEINSELRRFAANAGSENHGALGQSENSTGREQFASSGARNDDTSSQQMNSSSRGVGETSQALSGPSIVGNQKTQSHQPCINEMGGVMNSKSEPSTSFGGGSHNWSSKSDLAVEGSMRSNQGKDISDGPTGVPIGLGFAGLHPKRQSRLQRAQSKNGDGATASNQSEQSRTVGQQVLQSLASLSTRGNANTAPLEQSPRPPREVVSSVPTAGQNANGQVDVASSMSNILQSPALDGLLAGVSQQTGVGSPDMLRNMLQQFTQNPAMRSTVNQLAQQIDSNDLGSMFSGLNRGQGGGFDLSTMMQQMMPIVSQVLGGGSSEPQPNPPWEPGMYNSFREEIALTEEETQIELERVVQRIENQNSAGEIFHSMVESALHQYGRGSADLVTELCSEGRLSHEFMQMLSHDISQRLKDEAGS</sequence>
<dbReference type="GO" id="GO:0036503">
    <property type="term" value="P:ERAD pathway"/>
    <property type="evidence" value="ECO:0007669"/>
    <property type="project" value="TreeGrafter"/>
</dbReference>
<dbReference type="Proteomes" id="UP000594638">
    <property type="component" value="Unassembled WGS sequence"/>
</dbReference>
<reference evidence="3 4" key="1">
    <citation type="submission" date="2019-12" db="EMBL/GenBank/DDBJ databases">
        <authorList>
            <person name="Alioto T."/>
            <person name="Alioto T."/>
            <person name="Gomez Garrido J."/>
        </authorList>
    </citation>
    <scope>NUCLEOTIDE SEQUENCE [LARGE SCALE GENOMIC DNA]</scope>
</reference>
<dbReference type="GO" id="GO:0051787">
    <property type="term" value="F:misfolded protein binding"/>
    <property type="evidence" value="ECO:0007669"/>
    <property type="project" value="TreeGrafter"/>
</dbReference>
<feature type="region of interest" description="Disordered" evidence="1">
    <location>
        <begin position="156"/>
        <end position="185"/>
    </location>
</feature>
<feature type="domain" description="Ubiquitin-like" evidence="2">
    <location>
        <begin position="24"/>
        <end position="84"/>
    </location>
</feature>
<name>A0A8S0QJD9_OLEEU</name>
<dbReference type="PROSITE" id="PS50053">
    <property type="entry name" value="UBIQUITIN_2"/>
    <property type="match status" value="1"/>
</dbReference>